<dbReference type="PANTHER" id="PTHR39147:SF1">
    <property type="entry name" value="PROTEIN SPT21"/>
    <property type="match status" value="1"/>
</dbReference>
<keyword evidence="4" id="KW-1185">Reference proteome</keyword>
<feature type="compositionally biased region" description="Pro residues" evidence="1">
    <location>
        <begin position="509"/>
        <end position="518"/>
    </location>
</feature>
<feature type="compositionally biased region" description="Basic residues" evidence="1">
    <location>
        <begin position="320"/>
        <end position="336"/>
    </location>
</feature>
<dbReference type="GO" id="GO:0008270">
    <property type="term" value="F:zinc ion binding"/>
    <property type="evidence" value="ECO:0007669"/>
    <property type="project" value="InterPro"/>
</dbReference>
<feature type="compositionally biased region" description="Polar residues" evidence="1">
    <location>
        <begin position="460"/>
        <end position="469"/>
    </location>
</feature>
<feature type="compositionally biased region" description="Basic residues" evidence="1">
    <location>
        <begin position="1205"/>
        <end position="1216"/>
    </location>
</feature>
<dbReference type="EMBL" id="LAYC01000001">
    <property type="protein sequence ID" value="KYK61529.1"/>
    <property type="molecule type" value="Genomic_DNA"/>
</dbReference>
<organism evidence="3 4">
    <name type="scientific">Drechmeria coniospora</name>
    <name type="common">Nematophagous fungus</name>
    <name type="synonym">Meria coniospora</name>
    <dbReference type="NCBI Taxonomy" id="98403"/>
    <lineage>
        <taxon>Eukaryota</taxon>
        <taxon>Fungi</taxon>
        <taxon>Dikarya</taxon>
        <taxon>Ascomycota</taxon>
        <taxon>Pezizomycotina</taxon>
        <taxon>Sordariomycetes</taxon>
        <taxon>Hypocreomycetidae</taxon>
        <taxon>Hypocreales</taxon>
        <taxon>Ophiocordycipitaceae</taxon>
        <taxon>Drechmeria</taxon>
    </lineage>
</organism>
<dbReference type="InterPro" id="IPR013088">
    <property type="entry name" value="Znf_NHR/GATA"/>
</dbReference>
<feature type="region of interest" description="Disordered" evidence="1">
    <location>
        <begin position="1178"/>
        <end position="1222"/>
    </location>
</feature>
<feature type="region of interest" description="Disordered" evidence="1">
    <location>
        <begin position="1334"/>
        <end position="1356"/>
    </location>
</feature>
<dbReference type="Gene3D" id="3.30.50.10">
    <property type="entry name" value="Erythroid Transcription Factor GATA-1, subunit A"/>
    <property type="match status" value="1"/>
</dbReference>
<protein>
    <recommendedName>
        <fullName evidence="2">Ams2/SPT21 N-terminal domain-containing protein</fullName>
    </recommendedName>
</protein>
<feature type="compositionally biased region" description="Basic and acidic residues" evidence="1">
    <location>
        <begin position="753"/>
        <end position="766"/>
    </location>
</feature>
<feature type="compositionally biased region" description="Polar residues" evidence="1">
    <location>
        <begin position="1087"/>
        <end position="1102"/>
    </location>
</feature>
<feature type="compositionally biased region" description="Polar residues" evidence="1">
    <location>
        <begin position="1059"/>
        <end position="1070"/>
    </location>
</feature>
<name>A0A151GWP6_DRECN</name>
<dbReference type="STRING" id="98403.A0A151GWP6"/>
<feature type="compositionally biased region" description="Basic residues" evidence="1">
    <location>
        <begin position="1008"/>
        <end position="1024"/>
    </location>
</feature>
<feature type="compositionally biased region" description="Polar residues" evidence="1">
    <location>
        <begin position="735"/>
        <end position="744"/>
    </location>
</feature>
<feature type="compositionally biased region" description="Pro residues" evidence="1">
    <location>
        <begin position="1043"/>
        <end position="1057"/>
    </location>
</feature>
<evidence type="ECO:0000259" key="2">
    <source>
        <dbReference type="Pfam" id="PF25823"/>
    </source>
</evidence>
<feature type="region of interest" description="Disordered" evidence="1">
    <location>
        <begin position="1248"/>
        <end position="1269"/>
    </location>
</feature>
<feature type="region of interest" description="Disordered" evidence="1">
    <location>
        <begin position="999"/>
        <end position="1107"/>
    </location>
</feature>
<sequence length="1356" mass="144758">MATPRPHAASPGGAWSGALTAAPTPTQPPPDETGLQSKPMGLKVHYTFDKEAKVNCLARHPQTLVVQTVPVDDRNTIGIVDLRSCVHAIVQCSPELAGHDSDYAVYAVDYSESDLPLVGQGMLSWILDSMRPAAADPIAHQPQMVTGRVTKNLLAVFGGGNKDTLEVRLRLSSSAKVLRPLHHDAADLDLQQQGQQHGVDRLIDCAIEAATMTSPGGLEWNAFVQSNPQLGHAAHVSRVASPALSQSRIPAPNVQESTLQQQPPAVAPREQTASALPPAGRQNPPPEPHEVQRVAPTPVDLNELPTAPSSRPSSRASNRAPRKRQPTGRPRGRPRKRPAEAATSGAEDAATETDDASSRKRAKTTKANAAESKAAMNPFAAANESLRVAASISGSLRNFRPVAAGGESAPGGQFQETPRAPTPVPEGSPYGGPLRTQNPSKLRRESTLGQQHDAARLSESRLQPLSPSQEDGRSPESLAATPAAFSDGSMLDICSSPPMQRPTPFMRSSPPPSSPVLPPMPASDFPHPSAFAHGELEALFGEEPLHRTLQPTQPRSAKPMPKRASGVPIQVFQMQDGPMGQDMVFLHSLNGAPHPSPDAESQAPNYPPAHLVHPHPMSAPPAPYHHPPPPSSDAPTLPPLKNEAPGYPNAARVATRRKPKPVNASSVHRPSMVPTPPPTTDAAERPTSPLPAARPSTYAAQENSAPVAEPIRGLAQEGADPSRRDVRIKPASPEPASTTATPVEQQQQQQQQTEEHAPKERSRKPPTEPSKVGSRSFGRSQSAGALILPQVAASEPAGPSSLSHSVTPELDRPPPAAPSALKRAASSGPLALPVPASDPVGPASSRSHVVGHEQAKASVQADDAAPPPSSPPVHRSNKNFVKKNAIKQRLEQAIINGEMPPFCSNCGNIETPTWRKIWVQEKDGELPKNIDLSEKPGMITALEVLTRDADEKVTRHRITKKGLAPKEDKSEWEELLLCNPCGIWLCKCKVHRPADRWNKDQERLGQERRRKGTGRNTSRPKKSRPKSEAPSGLTSEAYLPTDPCGPPPHKTTEPAPPQANVSSRPGSQQDSHARAPMTVGGDAESLPGSTHSRGSGTAQSPVDLSFDEAVGSTKRLLFPSPKKDGQMKSLGGIDANVVQVPDEFQPLKGSLAAAGEKENALAPLRKNDEDDFEALFRSPALARPSTPPPNAEPEANAENVERFKTPTRRTPSHRPITRSVTRSVSRSLRMAAVVASPSQLLAQQTPTKTPRFGLGALGSVGPRRSPRNLGNELSPTSRNIHEAFGGFSDDISFDIPDNMDLNLLPMLDQMDSGLNSDMLMCLDQFFSTDALMTSSPTQSRTHAGLDGNGSPRNWAQ</sequence>
<feature type="region of interest" description="Disordered" evidence="1">
    <location>
        <begin position="588"/>
        <end position="880"/>
    </location>
</feature>
<feature type="region of interest" description="Disordered" evidence="1">
    <location>
        <begin position="241"/>
        <end position="372"/>
    </location>
</feature>
<feature type="region of interest" description="Disordered" evidence="1">
    <location>
        <begin position="1"/>
        <end position="38"/>
    </location>
</feature>
<accession>A0A151GWP6</accession>
<proteinExistence type="predicted"/>
<dbReference type="Proteomes" id="UP000076580">
    <property type="component" value="Chromosome 01"/>
</dbReference>
<reference evidence="3 4" key="1">
    <citation type="journal article" date="2016" name="Sci. Rep.">
        <title>Insights into Adaptations to a Near-Obligate Nematode Endoparasitic Lifestyle from the Finished Genome of Drechmeria coniospora.</title>
        <authorList>
            <person name="Zhang L."/>
            <person name="Zhou Z."/>
            <person name="Guo Q."/>
            <person name="Fokkens L."/>
            <person name="Miskei M."/>
            <person name="Pocsi I."/>
            <person name="Zhang W."/>
            <person name="Chen M."/>
            <person name="Wang L."/>
            <person name="Sun Y."/>
            <person name="Donzelli B.G."/>
            <person name="Gibson D.M."/>
            <person name="Nelson D.R."/>
            <person name="Luo J.G."/>
            <person name="Rep M."/>
            <person name="Liu H."/>
            <person name="Yang S."/>
            <person name="Wang J."/>
            <person name="Krasnoff S.B."/>
            <person name="Xu Y."/>
            <person name="Molnar I."/>
            <person name="Lin M."/>
        </authorList>
    </citation>
    <scope>NUCLEOTIDE SEQUENCE [LARGE SCALE GENOMIC DNA]</scope>
    <source>
        <strain evidence="3 4">ARSEF 6962</strain>
    </source>
</reference>
<dbReference type="Pfam" id="PF25823">
    <property type="entry name" value="Ams2-SPT21_N"/>
    <property type="match status" value="1"/>
</dbReference>
<dbReference type="GO" id="GO:0006357">
    <property type="term" value="P:regulation of transcription by RNA polymerase II"/>
    <property type="evidence" value="ECO:0007669"/>
    <property type="project" value="TreeGrafter"/>
</dbReference>
<feature type="compositionally biased region" description="Polar residues" evidence="1">
    <location>
        <begin position="243"/>
        <end position="263"/>
    </location>
</feature>
<feature type="region of interest" description="Disordered" evidence="1">
    <location>
        <begin position="403"/>
        <end position="518"/>
    </location>
</feature>
<dbReference type="GeneID" id="63715314"/>
<evidence type="ECO:0000313" key="3">
    <source>
        <dbReference type="EMBL" id="KYK61529.1"/>
    </source>
</evidence>
<feature type="compositionally biased region" description="Low complexity" evidence="1">
    <location>
        <begin position="307"/>
        <end position="319"/>
    </location>
</feature>
<evidence type="ECO:0000313" key="4">
    <source>
        <dbReference type="Proteomes" id="UP000076580"/>
    </source>
</evidence>
<gene>
    <name evidence="3" type="ORF">DCS_02671</name>
</gene>
<evidence type="ECO:0000256" key="1">
    <source>
        <dbReference type="SAM" id="MobiDB-lite"/>
    </source>
</evidence>
<dbReference type="GO" id="GO:0000183">
    <property type="term" value="P:rDNA heterochromatin formation"/>
    <property type="evidence" value="ECO:0007669"/>
    <property type="project" value="TreeGrafter"/>
</dbReference>
<dbReference type="PANTHER" id="PTHR39147">
    <property type="entry name" value="PROTEIN SPT21"/>
    <property type="match status" value="1"/>
</dbReference>
<dbReference type="SUPFAM" id="SSF57716">
    <property type="entry name" value="Glucocorticoid receptor-like (DNA-binding domain)"/>
    <property type="match status" value="1"/>
</dbReference>
<feature type="domain" description="Ams2/SPT21 N-terminal" evidence="2">
    <location>
        <begin position="35"/>
        <end position="172"/>
    </location>
</feature>
<dbReference type="InterPro" id="IPR042403">
    <property type="entry name" value="Spt21/Ams2"/>
</dbReference>
<dbReference type="InterPro" id="IPR057725">
    <property type="entry name" value="Ams2-SPT21_N"/>
</dbReference>
<comment type="caution">
    <text evidence="3">The sequence shown here is derived from an EMBL/GenBank/DDBJ whole genome shotgun (WGS) entry which is preliminary data.</text>
</comment>
<dbReference type="GO" id="GO:0030466">
    <property type="term" value="P:silent mating-type cassette heterochromatin formation"/>
    <property type="evidence" value="ECO:0007669"/>
    <property type="project" value="TreeGrafter"/>
</dbReference>
<dbReference type="InParanoid" id="A0A151GWP6"/>
<feature type="compositionally biased region" description="Pro residues" evidence="1">
    <location>
        <begin position="617"/>
        <end position="638"/>
    </location>
</feature>
<dbReference type="RefSeq" id="XP_040660881.1">
    <property type="nucleotide sequence ID" value="XM_040799998.1"/>
</dbReference>